<sequence>METKFLSLIVQITRCTSQGREEIGRFHSFSATISVAEVRITRKGGNLSSLLFSCKNSQSRGSYHKEEQQLFVFFSSKNSQSRGSYHKEDRNLSSLLTPSKYSMTRRFSAQLLDLLPLGPLRFHHFIFLFFIT</sequence>
<gene>
    <name evidence="1" type="ORF">CDAR_280871</name>
</gene>
<name>A0AAV4VUH7_9ARAC</name>
<dbReference type="AlphaFoldDB" id="A0AAV4VUH7"/>
<comment type="caution">
    <text evidence="1">The sequence shown here is derived from an EMBL/GenBank/DDBJ whole genome shotgun (WGS) entry which is preliminary data.</text>
</comment>
<reference evidence="1 2" key="1">
    <citation type="submission" date="2021-06" db="EMBL/GenBank/DDBJ databases">
        <title>Caerostris darwini draft genome.</title>
        <authorList>
            <person name="Kono N."/>
            <person name="Arakawa K."/>
        </authorList>
    </citation>
    <scope>NUCLEOTIDE SEQUENCE [LARGE SCALE GENOMIC DNA]</scope>
</reference>
<dbReference type="Proteomes" id="UP001054837">
    <property type="component" value="Unassembled WGS sequence"/>
</dbReference>
<evidence type="ECO:0000313" key="1">
    <source>
        <dbReference type="EMBL" id="GIY73917.1"/>
    </source>
</evidence>
<keyword evidence="2" id="KW-1185">Reference proteome</keyword>
<evidence type="ECO:0000313" key="2">
    <source>
        <dbReference type="Proteomes" id="UP001054837"/>
    </source>
</evidence>
<organism evidence="1 2">
    <name type="scientific">Caerostris darwini</name>
    <dbReference type="NCBI Taxonomy" id="1538125"/>
    <lineage>
        <taxon>Eukaryota</taxon>
        <taxon>Metazoa</taxon>
        <taxon>Ecdysozoa</taxon>
        <taxon>Arthropoda</taxon>
        <taxon>Chelicerata</taxon>
        <taxon>Arachnida</taxon>
        <taxon>Araneae</taxon>
        <taxon>Araneomorphae</taxon>
        <taxon>Entelegynae</taxon>
        <taxon>Araneoidea</taxon>
        <taxon>Araneidae</taxon>
        <taxon>Caerostris</taxon>
    </lineage>
</organism>
<protein>
    <submittedName>
        <fullName evidence="1">Uncharacterized protein</fullName>
    </submittedName>
</protein>
<proteinExistence type="predicted"/>
<dbReference type="EMBL" id="BPLQ01013667">
    <property type="protein sequence ID" value="GIY73917.1"/>
    <property type="molecule type" value="Genomic_DNA"/>
</dbReference>
<accession>A0AAV4VUH7</accession>